<protein>
    <submittedName>
        <fullName evidence="9">Blue (Type 1) copper domain protein</fullName>
    </submittedName>
</protein>
<dbReference type="AlphaFoldDB" id="A0A0G1WWK4"/>
<dbReference type="Pfam" id="PF13473">
    <property type="entry name" value="Cupredoxin_1"/>
    <property type="match status" value="1"/>
</dbReference>
<comment type="cofactor">
    <cofactor evidence="5">
        <name>Cu cation</name>
        <dbReference type="ChEBI" id="CHEBI:23378"/>
    </cofactor>
    <text evidence="5">Binds 1 copper ion per subunit.</text>
</comment>
<keyword evidence="4" id="KW-0249">Electron transport</keyword>
<feature type="binding site" evidence="5">
    <location>
        <position position="125"/>
    </location>
    <ligand>
        <name>Cu cation</name>
        <dbReference type="ChEBI" id="CHEBI:23378"/>
    </ligand>
</feature>
<keyword evidence="3" id="KW-0574">Periplasm</keyword>
<keyword evidence="7" id="KW-0472">Membrane</keyword>
<dbReference type="GO" id="GO:0042597">
    <property type="term" value="C:periplasmic space"/>
    <property type="evidence" value="ECO:0007669"/>
    <property type="project" value="UniProtKB-SubCell"/>
</dbReference>
<evidence type="ECO:0000256" key="1">
    <source>
        <dbReference type="ARBA" id="ARBA00004418"/>
    </source>
</evidence>
<keyword evidence="5" id="KW-0186">Copper</keyword>
<feature type="compositionally biased region" description="Low complexity" evidence="6">
    <location>
        <begin position="29"/>
        <end position="43"/>
    </location>
</feature>
<feature type="domain" description="EfeO-type cupredoxin-like" evidence="8">
    <location>
        <begin position="56"/>
        <end position="137"/>
    </location>
</feature>
<sequence>MKSSTIVWGIVIVAGAIYWYVSTQNSAPATPSPTPTQTLPSSQDAGATPNSSSPVSTETSVSISNFAFSPTTITVKAGDKVTWTNNDSAPHTVTSNNSSFDSGTLNKGASYSFVFATPGTYSYRCTFHPSMTGTIVATQ</sequence>
<evidence type="ECO:0000256" key="5">
    <source>
        <dbReference type="PIRSR" id="PIRSR602386-1"/>
    </source>
</evidence>
<evidence type="ECO:0000313" key="9">
    <source>
        <dbReference type="EMBL" id="KKW23283.1"/>
    </source>
</evidence>
<evidence type="ECO:0000256" key="4">
    <source>
        <dbReference type="ARBA" id="ARBA00022982"/>
    </source>
</evidence>
<organism evidence="9 10">
    <name type="scientific">Candidatus Kaiserbacteria bacterium GW2011_GWA2_52_12</name>
    <dbReference type="NCBI Taxonomy" id="1618671"/>
    <lineage>
        <taxon>Bacteria</taxon>
        <taxon>Candidatus Kaiseribacteriota</taxon>
    </lineage>
</organism>
<dbReference type="GO" id="GO:0005507">
    <property type="term" value="F:copper ion binding"/>
    <property type="evidence" value="ECO:0007669"/>
    <property type="project" value="InterPro"/>
</dbReference>
<proteinExistence type="predicted"/>
<evidence type="ECO:0000256" key="3">
    <source>
        <dbReference type="ARBA" id="ARBA00022764"/>
    </source>
</evidence>
<dbReference type="PANTHER" id="PTHR36507:SF1">
    <property type="entry name" value="BLL1555 PROTEIN"/>
    <property type="match status" value="1"/>
</dbReference>
<feature type="region of interest" description="Disordered" evidence="6">
    <location>
        <begin position="29"/>
        <end position="58"/>
    </location>
</feature>
<reference evidence="9 10" key="1">
    <citation type="journal article" date="2015" name="Nature">
        <title>rRNA introns, odd ribosomes, and small enigmatic genomes across a large radiation of phyla.</title>
        <authorList>
            <person name="Brown C.T."/>
            <person name="Hug L.A."/>
            <person name="Thomas B.C."/>
            <person name="Sharon I."/>
            <person name="Castelle C.J."/>
            <person name="Singh A."/>
            <person name="Wilkins M.J."/>
            <person name="Williams K.H."/>
            <person name="Banfield J.F."/>
        </authorList>
    </citation>
    <scope>NUCLEOTIDE SEQUENCE [LARGE SCALE GENOMIC DNA]</scope>
</reference>
<dbReference type="PANTHER" id="PTHR36507">
    <property type="entry name" value="BLL1555 PROTEIN"/>
    <property type="match status" value="1"/>
</dbReference>
<evidence type="ECO:0000256" key="7">
    <source>
        <dbReference type="SAM" id="Phobius"/>
    </source>
</evidence>
<evidence type="ECO:0000256" key="6">
    <source>
        <dbReference type="SAM" id="MobiDB-lite"/>
    </source>
</evidence>
<dbReference type="EMBL" id="LCQW01000025">
    <property type="protein sequence ID" value="KKW23283.1"/>
    <property type="molecule type" value="Genomic_DNA"/>
</dbReference>
<evidence type="ECO:0000256" key="2">
    <source>
        <dbReference type="ARBA" id="ARBA00022448"/>
    </source>
</evidence>
<dbReference type="InterPro" id="IPR052721">
    <property type="entry name" value="ET_Amicyanin"/>
</dbReference>
<dbReference type="Gene3D" id="2.60.40.420">
    <property type="entry name" value="Cupredoxins - blue copper proteins"/>
    <property type="match status" value="1"/>
</dbReference>
<dbReference type="GO" id="GO:0009055">
    <property type="term" value="F:electron transfer activity"/>
    <property type="evidence" value="ECO:0007669"/>
    <property type="project" value="InterPro"/>
</dbReference>
<comment type="caution">
    <text evidence="9">The sequence shown here is derived from an EMBL/GenBank/DDBJ whole genome shotgun (WGS) entry which is preliminary data.</text>
</comment>
<comment type="subcellular location">
    <subcellularLocation>
        <location evidence="1">Periplasm</location>
    </subcellularLocation>
</comment>
<dbReference type="InterPro" id="IPR002386">
    <property type="entry name" value="Amicyanin/Pseudoazurin"/>
</dbReference>
<feature type="binding site" evidence="5">
    <location>
        <position position="128"/>
    </location>
    <ligand>
        <name>Cu cation</name>
        <dbReference type="ChEBI" id="CHEBI:23378"/>
    </ligand>
</feature>
<accession>A0A0G1WWK4</accession>
<evidence type="ECO:0000259" key="8">
    <source>
        <dbReference type="Pfam" id="PF13473"/>
    </source>
</evidence>
<keyword evidence="7" id="KW-1133">Transmembrane helix</keyword>
<name>A0A0G1WWK4_9BACT</name>
<keyword evidence="7" id="KW-0812">Transmembrane</keyword>
<evidence type="ECO:0000313" key="10">
    <source>
        <dbReference type="Proteomes" id="UP000034273"/>
    </source>
</evidence>
<keyword evidence="5" id="KW-0479">Metal-binding</keyword>
<dbReference type="Proteomes" id="UP000034273">
    <property type="component" value="Unassembled WGS sequence"/>
</dbReference>
<feature type="transmembrane region" description="Helical" evidence="7">
    <location>
        <begin position="5"/>
        <end position="21"/>
    </location>
</feature>
<dbReference type="PRINTS" id="PR00155">
    <property type="entry name" value="AMICYANIN"/>
</dbReference>
<keyword evidence="2" id="KW-0813">Transport</keyword>
<dbReference type="InterPro" id="IPR028096">
    <property type="entry name" value="EfeO_Cupredoxin"/>
</dbReference>
<dbReference type="InterPro" id="IPR008972">
    <property type="entry name" value="Cupredoxin"/>
</dbReference>
<feature type="binding site" evidence="5">
    <location>
        <position position="91"/>
    </location>
    <ligand>
        <name>Cu cation</name>
        <dbReference type="ChEBI" id="CHEBI:23378"/>
    </ligand>
</feature>
<gene>
    <name evidence="9" type="ORF">UY67_C0025G0002</name>
</gene>
<dbReference type="InterPro" id="IPR035668">
    <property type="entry name" value="Amicyanin"/>
</dbReference>
<dbReference type="SUPFAM" id="SSF49503">
    <property type="entry name" value="Cupredoxins"/>
    <property type="match status" value="1"/>
</dbReference>
<dbReference type="CDD" id="cd13921">
    <property type="entry name" value="Amicyanin"/>
    <property type="match status" value="1"/>
</dbReference>
<dbReference type="STRING" id="1618671.UY67_C0025G0002"/>